<proteinExistence type="predicted"/>
<name>A0A1M2W6F6_TRAPU</name>
<dbReference type="EMBL" id="MNAD01000162">
    <property type="protein sequence ID" value="OJT15437.1"/>
    <property type="molecule type" value="Genomic_DNA"/>
</dbReference>
<dbReference type="Pfam" id="PF20153">
    <property type="entry name" value="DUF6535"/>
    <property type="match status" value="1"/>
</dbReference>
<organism evidence="3 4">
    <name type="scientific">Trametes pubescens</name>
    <name type="common">White-rot fungus</name>
    <dbReference type="NCBI Taxonomy" id="154538"/>
    <lineage>
        <taxon>Eukaryota</taxon>
        <taxon>Fungi</taxon>
        <taxon>Dikarya</taxon>
        <taxon>Basidiomycota</taxon>
        <taxon>Agaricomycotina</taxon>
        <taxon>Agaricomycetes</taxon>
        <taxon>Polyporales</taxon>
        <taxon>Polyporaceae</taxon>
        <taxon>Trametes</taxon>
    </lineage>
</organism>
<evidence type="ECO:0000259" key="2">
    <source>
        <dbReference type="Pfam" id="PF20153"/>
    </source>
</evidence>
<accession>A0A1M2W6F6</accession>
<sequence length="640" mass="72043">MMTTAGESASFEAWTRCATAMKDHEDARIEAWKEEIDAELVFAALFSAILTAFDVEAYKMLQPQDSNSPNTPTFIIVQADSTQQLNASALTSVLAAQSAPTPGPSPRYAVAINALWFSALICSLAAASISILVRQWLNQYTSGLASVSPEIARVRQFRRDNLKKWRVAEIMMLLPVLLQGAMVLFLIGLVLFLEQLNTEITYIASILVAILLFFILITTILPTFNDDCSYQSPQAWGFFVIFQGLKRPLRSICRSISAYANGMTRSRAEGYFRRTRDRYAKRFVQKLAPFANKPNTYSWAARERMLVDTSGSVLDQHLIVEADATFPDDAFLRDVVRPCLDDMPPDAALKAYYDIMAHRADRIEFGVPYFDTRNGRAESVAVLTDLTLDALQRMREAPVTAQEDAIRTIRILEPLLVRALPLTYDHFCRVFFALSDDAGAKVRHVAFSVLYNQLWRNLELADMHFAGGCHDLAALVKFIAIARQNEMHGAKRFLDACDLFLCLATLPSLSLADYTDLYANLQSTLGHLRAFFETPLWRNDLSLLHTIARIAPRLVQLEHKYARSLEDDLVNVLADVVEQVRQLNHDGNWEDKLQILEMSFLELRKLKQSVDPACPPSPYAASPSTESLEEMVRQLSYDNA</sequence>
<keyword evidence="1" id="KW-1133">Transmembrane helix</keyword>
<feature type="transmembrane region" description="Helical" evidence="1">
    <location>
        <begin position="200"/>
        <end position="224"/>
    </location>
</feature>
<evidence type="ECO:0000313" key="3">
    <source>
        <dbReference type="EMBL" id="OJT15437.1"/>
    </source>
</evidence>
<feature type="domain" description="DUF6535" evidence="2">
    <location>
        <begin position="14"/>
        <end position="193"/>
    </location>
</feature>
<keyword evidence="1" id="KW-0472">Membrane</keyword>
<dbReference type="AlphaFoldDB" id="A0A1M2W6F6"/>
<dbReference type="Proteomes" id="UP000184267">
    <property type="component" value="Unassembled WGS sequence"/>
</dbReference>
<reference evidence="3 4" key="1">
    <citation type="submission" date="2016-10" db="EMBL/GenBank/DDBJ databases">
        <title>Genome sequence of the basidiomycete white-rot fungus Trametes pubescens.</title>
        <authorList>
            <person name="Makela M.R."/>
            <person name="Granchi Z."/>
            <person name="Peng M."/>
            <person name="De Vries R.P."/>
            <person name="Grigoriev I."/>
            <person name="Riley R."/>
            <person name="Hilden K."/>
        </authorList>
    </citation>
    <scope>NUCLEOTIDE SEQUENCE [LARGE SCALE GENOMIC DNA]</scope>
    <source>
        <strain evidence="3 4">FBCC735</strain>
    </source>
</reference>
<dbReference type="OrthoDB" id="2796682at2759"/>
<gene>
    <name evidence="3" type="ORF">TRAPUB_8000</name>
</gene>
<feature type="transmembrane region" description="Helical" evidence="1">
    <location>
        <begin position="170"/>
        <end position="193"/>
    </location>
</feature>
<evidence type="ECO:0000256" key="1">
    <source>
        <dbReference type="SAM" id="Phobius"/>
    </source>
</evidence>
<protein>
    <recommendedName>
        <fullName evidence="2">DUF6535 domain-containing protein</fullName>
    </recommendedName>
</protein>
<dbReference type="InterPro" id="IPR045338">
    <property type="entry name" value="DUF6535"/>
</dbReference>
<keyword evidence="4" id="KW-1185">Reference proteome</keyword>
<evidence type="ECO:0000313" key="4">
    <source>
        <dbReference type="Proteomes" id="UP000184267"/>
    </source>
</evidence>
<keyword evidence="1" id="KW-0812">Transmembrane</keyword>
<dbReference type="OMA" id="WLNQYTS"/>
<feature type="transmembrane region" description="Helical" evidence="1">
    <location>
        <begin position="114"/>
        <end position="137"/>
    </location>
</feature>
<comment type="caution">
    <text evidence="3">The sequence shown here is derived from an EMBL/GenBank/DDBJ whole genome shotgun (WGS) entry which is preliminary data.</text>
</comment>